<accession>A0ABR4JZW5</accession>
<protein>
    <submittedName>
        <fullName evidence="1">Uncharacterized protein</fullName>
    </submittedName>
</protein>
<keyword evidence="2" id="KW-1185">Reference proteome</keyword>
<sequence length="93" mass="10015">MADGGGDELVSGCHGSPGVMAAFRSSPLLPVAKKALGAGESNIISVTQSQLFMRFNGVDDIQMGEQKPERVLVIILNNSEYWEQCWSSSEDLL</sequence>
<comment type="caution">
    <text evidence="1">The sequence shown here is derived from an EMBL/GenBank/DDBJ whole genome shotgun (WGS) entry which is preliminary data.</text>
</comment>
<evidence type="ECO:0000313" key="2">
    <source>
        <dbReference type="Proteomes" id="UP001610444"/>
    </source>
</evidence>
<dbReference type="Proteomes" id="UP001610444">
    <property type="component" value="Unassembled WGS sequence"/>
</dbReference>
<name>A0ABR4JZW5_9EURO</name>
<dbReference type="RefSeq" id="XP_070896737.1">
    <property type="nucleotide sequence ID" value="XM_071046261.1"/>
</dbReference>
<gene>
    <name evidence="1" type="ORF">BJX68DRAFT_269130</name>
</gene>
<reference evidence="1 2" key="1">
    <citation type="submission" date="2024-07" db="EMBL/GenBank/DDBJ databases">
        <title>Section-level genome sequencing and comparative genomics of Aspergillus sections Usti and Cavernicolus.</title>
        <authorList>
            <consortium name="Lawrence Berkeley National Laboratory"/>
            <person name="Nybo J.L."/>
            <person name="Vesth T.C."/>
            <person name="Theobald S."/>
            <person name="Frisvad J.C."/>
            <person name="Larsen T.O."/>
            <person name="Kjaerboelling I."/>
            <person name="Rothschild-Mancinelli K."/>
            <person name="Lyhne E.K."/>
            <person name="Kogle M.E."/>
            <person name="Barry K."/>
            <person name="Clum A."/>
            <person name="Na H."/>
            <person name="Ledsgaard L."/>
            <person name="Lin J."/>
            <person name="Lipzen A."/>
            <person name="Kuo A."/>
            <person name="Riley R."/>
            <person name="Mondo S."/>
            <person name="LaButti K."/>
            <person name="Haridas S."/>
            <person name="Pangalinan J."/>
            <person name="Salamov A.A."/>
            <person name="Simmons B.A."/>
            <person name="Magnuson J.K."/>
            <person name="Chen J."/>
            <person name="Drula E."/>
            <person name="Henrissat B."/>
            <person name="Wiebenga A."/>
            <person name="Lubbers R.J."/>
            <person name="Gomes A.C."/>
            <person name="Macurrencykelacurrency M.R."/>
            <person name="Stajich J."/>
            <person name="Grigoriev I.V."/>
            <person name="Mortensen U.H."/>
            <person name="De vries R.P."/>
            <person name="Baker S.E."/>
            <person name="Andersen M.R."/>
        </authorList>
    </citation>
    <scope>NUCLEOTIDE SEQUENCE [LARGE SCALE GENOMIC DNA]</scope>
    <source>
        <strain evidence="1 2">CBS 756.74</strain>
    </source>
</reference>
<evidence type="ECO:0000313" key="1">
    <source>
        <dbReference type="EMBL" id="KAL2845603.1"/>
    </source>
</evidence>
<dbReference type="GeneID" id="98161425"/>
<proteinExistence type="predicted"/>
<dbReference type="EMBL" id="JBFXLR010000036">
    <property type="protein sequence ID" value="KAL2845603.1"/>
    <property type="molecule type" value="Genomic_DNA"/>
</dbReference>
<organism evidence="1 2">
    <name type="scientific">Aspergillus pseudodeflectus</name>
    <dbReference type="NCBI Taxonomy" id="176178"/>
    <lineage>
        <taxon>Eukaryota</taxon>
        <taxon>Fungi</taxon>
        <taxon>Dikarya</taxon>
        <taxon>Ascomycota</taxon>
        <taxon>Pezizomycotina</taxon>
        <taxon>Eurotiomycetes</taxon>
        <taxon>Eurotiomycetidae</taxon>
        <taxon>Eurotiales</taxon>
        <taxon>Aspergillaceae</taxon>
        <taxon>Aspergillus</taxon>
        <taxon>Aspergillus subgen. Nidulantes</taxon>
    </lineage>
</organism>